<dbReference type="PANTHER" id="PTHR42866">
    <property type="entry name" value="3-DEOXY-MANNO-OCTULOSONATE CYTIDYLYLTRANSFERASE"/>
    <property type="match status" value="1"/>
</dbReference>
<name>A0ABW4EKJ1_9RHOB</name>
<dbReference type="InterPro" id="IPR003329">
    <property type="entry name" value="Cytidylyl_trans"/>
</dbReference>
<organism evidence="4 5">
    <name type="scientific">Lacimonas salitolerans</name>
    <dbReference type="NCBI Taxonomy" id="1323750"/>
    <lineage>
        <taxon>Bacteria</taxon>
        <taxon>Pseudomonadati</taxon>
        <taxon>Pseudomonadota</taxon>
        <taxon>Alphaproteobacteria</taxon>
        <taxon>Rhodobacterales</taxon>
        <taxon>Paracoccaceae</taxon>
        <taxon>Lacimonas</taxon>
    </lineage>
</organism>
<reference evidence="5" key="1">
    <citation type="journal article" date="2019" name="Int. J. Syst. Evol. Microbiol.">
        <title>The Global Catalogue of Microorganisms (GCM) 10K type strain sequencing project: providing services to taxonomists for standard genome sequencing and annotation.</title>
        <authorList>
            <consortium name="The Broad Institute Genomics Platform"/>
            <consortium name="The Broad Institute Genome Sequencing Center for Infectious Disease"/>
            <person name="Wu L."/>
            <person name="Ma J."/>
        </authorList>
    </citation>
    <scope>NUCLEOTIDE SEQUENCE [LARGE SCALE GENOMIC DNA]</scope>
    <source>
        <strain evidence="5">CGMCC 1.12477</strain>
    </source>
</reference>
<accession>A0ABW4EKJ1</accession>
<dbReference type="EC" id="2.7.7.38" evidence="4"/>
<evidence type="ECO:0000256" key="1">
    <source>
        <dbReference type="ARBA" id="ARBA00022679"/>
    </source>
</evidence>
<keyword evidence="3" id="KW-0448">Lipopolysaccharide biosynthesis</keyword>
<protein>
    <submittedName>
        <fullName evidence="4">3-deoxy-manno-octulosonate cytidylyltransferase</fullName>
        <ecNumber evidence="4">2.7.7.38</ecNumber>
    </submittedName>
</protein>
<dbReference type="NCBIfam" id="NF009905">
    <property type="entry name" value="PRK13368.1"/>
    <property type="match status" value="1"/>
</dbReference>
<dbReference type="RefSeq" id="WP_379917079.1">
    <property type="nucleotide sequence ID" value="NZ_JBHUDD010000138.1"/>
</dbReference>
<keyword evidence="2 4" id="KW-0548">Nucleotidyltransferase</keyword>
<comment type="caution">
    <text evidence="4">The sequence shown here is derived from an EMBL/GenBank/DDBJ whole genome shotgun (WGS) entry which is preliminary data.</text>
</comment>
<dbReference type="Proteomes" id="UP001597186">
    <property type="component" value="Unassembled WGS sequence"/>
</dbReference>
<dbReference type="EMBL" id="JBHUDD010000138">
    <property type="protein sequence ID" value="MFD1510676.1"/>
    <property type="molecule type" value="Genomic_DNA"/>
</dbReference>
<evidence type="ECO:0000313" key="4">
    <source>
        <dbReference type="EMBL" id="MFD1510676.1"/>
    </source>
</evidence>
<sequence>MESDIMHACVIIPARYASSRYPGKPLVPLLGKPMVLWVAELAARAVGQAHVYVATEDERIADIVRAAGFNALMTSPDALTGTDRLAEAAQMIDYDIYVNVQGDEPLVDPEDIRRCIALKAECPEAIINGFCWIGPDEDPASVNIPKVITTEASMMVYMSRLPLPGFKEPQNAPTRYMKQVCIYGFTRDELAAYAGFGRKGTLERVEDIEILRFLELGREVLMYECRPGSLAVDVPEDVAPVEAVLERSLAQ</sequence>
<gene>
    <name evidence="4" type="ORF">ACFTOW_14910</name>
</gene>
<dbReference type="InterPro" id="IPR029044">
    <property type="entry name" value="Nucleotide-diphossugar_trans"/>
</dbReference>
<dbReference type="InterPro" id="IPR004528">
    <property type="entry name" value="KdsB"/>
</dbReference>
<evidence type="ECO:0000313" key="5">
    <source>
        <dbReference type="Proteomes" id="UP001597186"/>
    </source>
</evidence>
<dbReference type="CDD" id="cd02517">
    <property type="entry name" value="CMP-KDO-Synthetase"/>
    <property type="match status" value="1"/>
</dbReference>
<dbReference type="Gene3D" id="3.90.550.10">
    <property type="entry name" value="Spore Coat Polysaccharide Biosynthesis Protein SpsA, Chain A"/>
    <property type="match status" value="1"/>
</dbReference>
<evidence type="ECO:0000256" key="2">
    <source>
        <dbReference type="ARBA" id="ARBA00022695"/>
    </source>
</evidence>
<dbReference type="GO" id="GO:0008690">
    <property type="term" value="F:3-deoxy-manno-octulosonate cytidylyltransferase activity"/>
    <property type="evidence" value="ECO:0007669"/>
    <property type="project" value="UniProtKB-EC"/>
</dbReference>
<dbReference type="NCBIfam" id="NF003952">
    <property type="entry name" value="PRK05450.1-5"/>
    <property type="match status" value="1"/>
</dbReference>
<evidence type="ECO:0000256" key="3">
    <source>
        <dbReference type="ARBA" id="ARBA00022985"/>
    </source>
</evidence>
<dbReference type="SUPFAM" id="SSF53448">
    <property type="entry name" value="Nucleotide-diphospho-sugar transferases"/>
    <property type="match status" value="1"/>
</dbReference>
<dbReference type="Pfam" id="PF02348">
    <property type="entry name" value="CTP_transf_3"/>
    <property type="match status" value="1"/>
</dbReference>
<keyword evidence="1 4" id="KW-0808">Transferase</keyword>
<proteinExistence type="predicted"/>
<keyword evidence="5" id="KW-1185">Reference proteome</keyword>
<dbReference type="PANTHER" id="PTHR42866:SF2">
    <property type="entry name" value="3-DEOXY-MANNO-OCTULOSONATE CYTIDYLYLTRANSFERASE, MITOCHONDRIAL"/>
    <property type="match status" value="1"/>
</dbReference>